<feature type="compositionally biased region" description="Polar residues" evidence="1">
    <location>
        <begin position="1"/>
        <end position="10"/>
    </location>
</feature>
<accession>A0A399J9R0</accession>
<gene>
    <name evidence="2" type="ORF">DWB68_08570</name>
</gene>
<protein>
    <submittedName>
        <fullName evidence="2">Uncharacterized protein</fullName>
    </submittedName>
</protein>
<feature type="region of interest" description="Disordered" evidence="1">
    <location>
        <begin position="45"/>
        <end position="70"/>
    </location>
</feature>
<sequence length="83" mass="8894">MTLQHNTANTHAPAILGSHSPAEPRPLTSSLPIHARIVEPGTELQWPEFPAGGCDPDFPGSSRPRRPSRLGGVVHGVLRFVRG</sequence>
<dbReference type="EMBL" id="QQXK01000014">
    <property type="protein sequence ID" value="RII42268.1"/>
    <property type="molecule type" value="Genomic_DNA"/>
</dbReference>
<organism evidence="2 3">
    <name type="scientific">Galactobacter valiniphilus</name>
    <dbReference type="NCBI Taxonomy" id="2676122"/>
    <lineage>
        <taxon>Bacteria</taxon>
        <taxon>Bacillati</taxon>
        <taxon>Actinomycetota</taxon>
        <taxon>Actinomycetes</taxon>
        <taxon>Micrococcales</taxon>
        <taxon>Micrococcaceae</taxon>
        <taxon>Galactobacter</taxon>
    </lineage>
</organism>
<evidence type="ECO:0000256" key="1">
    <source>
        <dbReference type="SAM" id="MobiDB-lite"/>
    </source>
</evidence>
<keyword evidence="3" id="KW-1185">Reference proteome</keyword>
<dbReference type="RefSeq" id="WP_119424719.1">
    <property type="nucleotide sequence ID" value="NZ_QQXK01000014.1"/>
</dbReference>
<feature type="region of interest" description="Disordered" evidence="1">
    <location>
        <begin position="1"/>
        <end position="32"/>
    </location>
</feature>
<dbReference type="AlphaFoldDB" id="A0A399J9R0"/>
<dbReference type="Proteomes" id="UP000265419">
    <property type="component" value="Unassembled WGS sequence"/>
</dbReference>
<name>A0A399J9R0_9MICC</name>
<proteinExistence type="predicted"/>
<evidence type="ECO:0000313" key="2">
    <source>
        <dbReference type="EMBL" id="RII42268.1"/>
    </source>
</evidence>
<evidence type="ECO:0000313" key="3">
    <source>
        <dbReference type="Proteomes" id="UP000265419"/>
    </source>
</evidence>
<comment type="caution">
    <text evidence="2">The sequence shown here is derived from an EMBL/GenBank/DDBJ whole genome shotgun (WGS) entry which is preliminary data.</text>
</comment>
<reference evidence="2 3" key="1">
    <citation type="submission" date="2018-07" db="EMBL/GenBank/DDBJ databases">
        <title>Arthrobacter sp. nov., isolated from raw cow's milk with high bacterial count.</title>
        <authorList>
            <person name="Hahne J."/>
            <person name="Isele D."/>
            <person name="Lipski A."/>
        </authorList>
    </citation>
    <scope>NUCLEOTIDE SEQUENCE [LARGE SCALE GENOMIC DNA]</scope>
    <source>
        <strain evidence="2 3">JZ R-35</strain>
    </source>
</reference>